<sequence length="77" mass="7850">MCMAVPSRIIAIDNGVATVEAFGATRTTSLMLLDEEVAVGDFVILGAGGNFASEKVSAEQAAESLAYLAEVLDSGLA</sequence>
<keyword evidence="3" id="KW-1185">Reference proteome</keyword>
<dbReference type="PRINTS" id="PR00445">
    <property type="entry name" value="HUPFHYPC"/>
</dbReference>
<comment type="similarity">
    <text evidence="1">Belongs to the HupF/HypC family.</text>
</comment>
<dbReference type="Pfam" id="PF01455">
    <property type="entry name" value="HupF_HypC"/>
    <property type="match status" value="1"/>
</dbReference>
<organism evidence="2 3">
    <name type="scientific">Paramagnetospirillum marisnigri</name>
    <dbReference type="NCBI Taxonomy" id="1285242"/>
    <lineage>
        <taxon>Bacteria</taxon>
        <taxon>Pseudomonadati</taxon>
        <taxon>Pseudomonadota</taxon>
        <taxon>Alphaproteobacteria</taxon>
        <taxon>Rhodospirillales</taxon>
        <taxon>Magnetospirillaceae</taxon>
        <taxon>Paramagnetospirillum</taxon>
    </lineage>
</organism>
<dbReference type="NCBIfam" id="TIGR00074">
    <property type="entry name" value="hypC_hupF"/>
    <property type="match status" value="1"/>
</dbReference>
<evidence type="ECO:0000256" key="1">
    <source>
        <dbReference type="ARBA" id="ARBA00006018"/>
    </source>
</evidence>
<evidence type="ECO:0000313" key="2">
    <source>
        <dbReference type="EMBL" id="OAN50669.1"/>
    </source>
</evidence>
<dbReference type="GO" id="GO:1902670">
    <property type="term" value="F:carbon dioxide binding"/>
    <property type="evidence" value="ECO:0007669"/>
    <property type="project" value="TreeGrafter"/>
</dbReference>
<dbReference type="SUPFAM" id="SSF159127">
    <property type="entry name" value="HupF/HypC-like"/>
    <property type="match status" value="1"/>
</dbReference>
<gene>
    <name evidence="2" type="ORF">A6A04_17735</name>
</gene>
<comment type="caution">
    <text evidence="2">The sequence shown here is derived from an EMBL/GenBank/DDBJ whole genome shotgun (WGS) entry which is preliminary data.</text>
</comment>
<dbReference type="GO" id="GO:0051604">
    <property type="term" value="P:protein maturation"/>
    <property type="evidence" value="ECO:0007669"/>
    <property type="project" value="TreeGrafter"/>
</dbReference>
<protein>
    <submittedName>
        <fullName evidence="2">Hydrogenase maturation factor</fullName>
    </submittedName>
</protein>
<dbReference type="AlphaFoldDB" id="A0A178MPU8"/>
<evidence type="ECO:0000313" key="3">
    <source>
        <dbReference type="Proteomes" id="UP000078428"/>
    </source>
</evidence>
<dbReference type="PANTHER" id="PTHR35177">
    <property type="entry name" value="HYDROGENASE MATURATION FACTOR HYBG"/>
    <property type="match status" value="1"/>
</dbReference>
<accession>A0A178MPU8</accession>
<dbReference type="RefSeq" id="WP_068492144.1">
    <property type="nucleotide sequence ID" value="NZ_LWQT01000051.1"/>
</dbReference>
<proteinExistence type="inferred from homology"/>
<name>A0A178MPU8_9PROT</name>
<dbReference type="Gene3D" id="2.30.30.140">
    <property type="match status" value="1"/>
</dbReference>
<dbReference type="OrthoDB" id="9806017at2"/>
<dbReference type="Proteomes" id="UP000078428">
    <property type="component" value="Unassembled WGS sequence"/>
</dbReference>
<dbReference type="PANTHER" id="PTHR35177:SF2">
    <property type="entry name" value="HYDROGENASE MATURATION FACTOR HYBG"/>
    <property type="match status" value="1"/>
</dbReference>
<dbReference type="EMBL" id="LWQT01000051">
    <property type="protein sequence ID" value="OAN50669.1"/>
    <property type="molecule type" value="Genomic_DNA"/>
</dbReference>
<dbReference type="InterPro" id="IPR001109">
    <property type="entry name" value="Hydrogenase_HupF/HypC"/>
</dbReference>
<dbReference type="GO" id="GO:0005506">
    <property type="term" value="F:iron ion binding"/>
    <property type="evidence" value="ECO:0007669"/>
    <property type="project" value="TreeGrafter"/>
</dbReference>
<reference evidence="2 3" key="1">
    <citation type="submission" date="2016-04" db="EMBL/GenBank/DDBJ databases">
        <title>Draft genome sequence of freshwater magnetotactic bacteria Magnetospirillum marisnigri SP-1 and Magnetospirillum moscoviense BB-1.</title>
        <authorList>
            <person name="Koziaeva V."/>
            <person name="Dziuba M.V."/>
            <person name="Ivanov T.M."/>
            <person name="Kuznetsov B."/>
            <person name="Grouzdev D.S."/>
        </authorList>
    </citation>
    <scope>NUCLEOTIDE SEQUENCE [LARGE SCALE GENOMIC DNA]</scope>
    <source>
        <strain evidence="2 3">SP-1</strain>
    </source>
</reference>
<dbReference type="STRING" id="1285242.A6A04_17735"/>